<dbReference type="SMART" id="SM00345">
    <property type="entry name" value="HTH_GNTR"/>
    <property type="match status" value="1"/>
</dbReference>
<dbReference type="Pfam" id="PF00392">
    <property type="entry name" value="GntR"/>
    <property type="match status" value="1"/>
</dbReference>
<evidence type="ECO:0000256" key="3">
    <source>
        <dbReference type="ARBA" id="ARBA00023163"/>
    </source>
</evidence>
<dbReference type="InterPro" id="IPR008920">
    <property type="entry name" value="TF_FadR/GntR_C"/>
</dbReference>
<evidence type="ECO:0000256" key="2">
    <source>
        <dbReference type="ARBA" id="ARBA00023125"/>
    </source>
</evidence>
<name>A0ABY8QSM0_9MICO</name>
<gene>
    <name evidence="5" type="ORF">LWF01_15055</name>
</gene>
<evidence type="ECO:0000256" key="1">
    <source>
        <dbReference type="ARBA" id="ARBA00023015"/>
    </source>
</evidence>
<dbReference type="Pfam" id="PF07729">
    <property type="entry name" value="FCD"/>
    <property type="match status" value="1"/>
</dbReference>
<feature type="domain" description="HTH gntR-type" evidence="4">
    <location>
        <begin position="11"/>
        <end position="78"/>
    </location>
</feature>
<dbReference type="PROSITE" id="PS50949">
    <property type="entry name" value="HTH_GNTR"/>
    <property type="match status" value="1"/>
</dbReference>
<dbReference type="Gene3D" id="1.10.10.10">
    <property type="entry name" value="Winged helix-like DNA-binding domain superfamily/Winged helix DNA-binding domain"/>
    <property type="match status" value="1"/>
</dbReference>
<evidence type="ECO:0000313" key="6">
    <source>
        <dbReference type="Proteomes" id="UP001209083"/>
    </source>
</evidence>
<dbReference type="RefSeq" id="WP_349638183.1">
    <property type="nucleotide sequence ID" value="NZ_CP090958.1"/>
</dbReference>
<dbReference type="PANTHER" id="PTHR43537">
    <property type="entry name" value="TRANSCRIPTIONAL REGULATOR, GNTR FAMILY"/>
    <property type="match status" value="1"/>
</dbReference>
<dbReference type="InterPro" id="IPR000524">
    <property type="entry name" value="Tscrpt_reg_HTH_GntR"/>
</dbReference>
<dbReference type="PANTHER" id="PTHR43537:SF5">
    <property type="entry name" value="UXU OPERON TRANSCRIPTIONAL REGULATOR"/>
    <property type="match status" value="1"/>
</dbReference>
<keyword evidence="1" id="KW-0805">Transcription regulation</keyword>
<dbReference type="Gene3D" id="1.20.120.530">
    <property type="entry name" value="GntR ligand-binding domain-like"/>
    <property type="match status" value="1"/>
</dbReference>
<dbReference type="SUPFAM" id="SSF48008">
    <property type="entry name" value="GntR ligand-binding domain-like"/>
    <property type="match status" value="1"/>
</dbReference>
<dbReference type="Proteomes" id="UP001209083">
    <property type="component" value="Chromosome"/>
</dbReference>
<accession>A0ABY8QSM0</accession>
<sequence>MEQDSTAEQRSLLADQTYETLKLAVLRNELPPGTSLSVPELARQLKVSRSPVREAVLRLIHDGLATQAMYRGAEVSRVDVEDLRQLYVVREALEGVAARLATEHLDSSHLEVLKEIVADHEVVVQAGADNAAHIELDMRFHREIRDLAGNPHLSFALEPIVGRSHIALHSLWRSPEAPRLALDEHRLILDAMIAGDADAAEAAAQRHVARLRVRLARAVPAGTEPVKHRLRPQLSHLA</sequence>
<dbReference type="SMART" id="SM00895">
    <property type="entry name" value="FCD"/>
    <property type="match status" value="1"/>
</dbReference>
<evidence type="ECO:0000259" key="4">
    <source>
        <dbReference type="PROSITE" id="PS50949"/>
    </source>
</evidence>
<dbReference type="InterPro" id="IPR036388">
    <property type="entry name" value="WH-like_DNA-bd_sf"/>
</dbReference>
<proteinExistence type="predicted"/>
<dbReference type="InterPro" id="IPR036390">
    <property type="entry name" value="WH_DNA-bd_sf"/>
</dbReference>
<dbReference type="SUPFAM" id="SSF46785">
    <property type="entry name" value="Winged helix' DNA-binding domain"/>
    <property type="match status" value="1"/>
</dbReference>
<organism evidence="5 6">
    <name type="scientific">Saxibacter everestensis</name>
    <dbReference type="NCBI Taxonomy" id="2909229"/>
    <lineage>
        <taxon>Bacteria</taxon>
        <taxon>Bacillati</taxon>
        <taxon>Actinomycetota</taxon>
        <taxon>Actinomycetes</taxon>
        <taxon>Micrococcales</taxon>
        <taxon>Brevibacteriaceae</taxon>
        <taxon>Saxibacter</taxon>
    </lineage>
</organism>
<dbReference type="EMBL" id="CP090958">
    <property type="protein sequence ID" value="WGW11395.1"/>
    <property type="molecule type" value="Genomic_DNA"/>
</dbReference>
<keyword evidence="3" id="KW-0804">Transcription</keyword>
<evidence type="ECO:0000313" key="5">
    <source>
        <dbReference type="EMBL" id="WGW11395.1"/>
    </source>
</evidence>
<dbReference type="InterPro" id="IPR011711">
    <property type="entry name" value="GntR_C"/>
</dbReference>
<keyword evidence="2" id="KW-0238">DNA-binding</keyword>
<keyword evidence="6" id="KW-1185">Reference proteome</keyword>
<protein>
    <submittedName>
        <fullName evidence="5">GntR family transcriptional regulator</fullName>
    </submittedName>
</protein>
<reference evidence="5 6" key="1">
    <citation type="submission" date="2023-05" db="EMBL/GenBank/DDBJ databases">
        <title>Lithophilousrod everest ZFBP1038 complete genpme.</title>
        <authorList>
            <person name="Tian M."/>
        </authorList>
    </citation>
    <scope>NUCLEOTIDE SEQUENCE [LARGE SCALE GENOMIC DNA]</scope>
    <source>
        <strain evidence="5 6">ZFBP1038</strain>
    </source>
</reference>